<feature type="region of interest" description="Disordered" evidence="1">
    <location>
        <begin position="25"/>
        <end position="76"/>
    </location>
</feature>
<feature type="non-terminal residue" evidence="2">
    <location>
        <position position="1"/>
    </location>
</feature>
<evidence type="ECO:0000313" key="2">
    <source>
        <dbReference type="EMBL" id="CAK0814744.1"/>
    </source>
</evidence>
<name>A0ABN9R8H2_9DINO</name>
<keyword evidence="3" id="KW-1185">Reference proteome</keyword>
<comment type="caution">
    <text evidence="2">The sequence shown here is derived from an EMBL/GenBank/DDBJ whole genome shotgun (WGS) entry which is preliminary data.</text>
</comment>
<protein>
    <submittedName>
        <fullName evidence="2">Uncharacterized protein</fullName>
    </submittedName>
</protein>
<dbReference type="EMBL" id="CAUYUJ010005725">
    <property type="protein sequence ID" value="CAK0814744.1"/>
    <property type="molecule type" value="Genomic_DNA"/>
</dbReference>
<sequence>VATTPEDVVFSVPIPSRLVVAAAPRGRSVTGHPGGHRCPPRGSIAQVDEEPAAVRPRPPPDRAPAPPGGPAAEVPLPRRLLPACSPAGLLCAPPGLGAPAGLEPGAVPGLEGGGPARPPCRERGAVPGLLEDTQSEGSQQEAVEFLRDFCDEMGWPCPRFSIKSEGDRCLAMVEMAILGVYHTFSGQLCEDAETAEEDVAERVLWYLRAPGREDAFEPDRDYARKAAQLIPGPPTTDWVKDGVAWQDEVAERKTTIMLVQNRLQQIFSSRIETGMRVWHWSYERGGRSGPEHVHRMIRATVEGRTMRG</sequence>
<feature type="region of interest" description="Disordered" evidence="1">
    <location>
        <begin position="103"/>
        <end position="126"/>
    </location>
</feature>
<evidence type="ECO:0000256" key="1">
    <source>
        <dbReference type="SAM" id="MobiDB-lite"/>
    </source>
</evidence>
<proteinExistence type="predicted"/>
<dbReference type="Proteomes" id="UP001189429">
    <property type="component" value="Unassembled WGS sequence"/>
</dbReference>
<reference evidence="2" key="1">
    <citation type="submission" date="2023-10" db="EMBL/GenBank/DDBJ databases">
        <authorList>
            <person name="Chen Y."/>
            <person name="Shah S."/>
            <person name="Dougan E. K."/>
            <person name="Thang M."/>
            <person name="Chan C."/>
        </authorList>
    </citation>
    <scope>NUCLEOTIDE SEQUENCE [LARGE SCALE GENOMIC DNA]</scope>
</reference>
<gene>
    <name evidence="2" type="ORF">PCOR1329_LOCUS18261</name>
</gene>
<evidence type="ECO:0000313" key="3">
    <source>
        <dbReference type="Proteomes" id="UP001189429"/>
    </source>
</evidence>
<accession>A0ABN9R8H2</accession>
<organism evidence="2 3">
    <name type="scientific">Prorocentrum cordatum</name>
    <dbReference type="NCBI Taxonomy" id="2364126"/>
    <lineage>
        <taxon>Eukaryota</taxon>
        <taxon>Sar</taxon>
        <taxon>Alveolata</taxon>
        <taxon>Dinophyceae</taxon>
        <taxon>Prorocentrales</taxon>
        <taxon>Prorocentraceae</taxon>
        <taxon>Prorocentrum</taxon>
    </lineage>
</organism>